<feature type="compositionally biased region" description="Basic and acidic residues" evidence="6">
    <location>
        <begin position="273"/>
        <end position="284"/>
    </location>
</feature>
<evidence type="ECO:0000256" key="1">
    <source>
        <dbReference type="ARBA" id="ARBA00004370"/>
    </source>
</evidence>
<dbReference type="GO" id="GO:0016020">
    <property type="term" value="C:membrane"/>
    <property type="evidence" value="ECO:0007669"/>
    <property type="project" value="UniProtKB-SubCell"/>
</dbReference>
<comment type="similarity">
    <text evidence="2">Belongs to the UPF0057 (PMP3) family.</text>
</comment>
<feature type="region of interest" description="Disordered" evidence="6">
    <location>
        <begin position="113"/>
        <end position="284"/>
    </location>
</feature>
<keyword evidence="5 7" id="KW-0472">Membrane</keyword>
<feature type="compositionally biased region" description="Polar residues" evidence="6">
    <location>
        <begin position="157"/>
        <end position="171"/>
    </location>
</feature>
<comment type="subcellular location">
    <subcellularLocation>
        <location evidence="1">Membrane</location>
    </subcellularLocation>
</comment>
<keyword evidence="9" id="KW-1185">Reference proteome</keyword>
<name>A0A0C3NVR3_PHLG1</name>
<dbReference type="PANTHER" id="PTHR21659">
    <property type="entry name" value="HYDROPHOBIC PROTEIN RCI2 LOW TEMPERATURE AND SALT RESPONSIVE PROTEIN LTI6 -RELATED"/>
    <property type="match status" value="1"/>
</dbReference>
<sequence length="284" mass="31907">MAPQAFTKVDLTPRRHHGYSVILFIFGTLFPPLAVAARFGIGGDFWLNLLLTICGYIPGHVHNFYIQNVRNNKNHSRTPKWIQKYGLVDTSVIKRKERRSQWASRYDERLPHSALNDQPYEDGQEGTSSIDMSAEGGEQRAAATGGQFWDPNEESYYGQNGDRSSASLRTNGSGGGRWHYPANFEDAAAEPARKKSKKRKEKKDRWARTEDAYSIGESGTTSRKKSKKRRSTVDDSSVHSGRPDSTTEFPEDAEGGLYGDSRRAAPTEQANGRGDEDNIFQHEF</sequence>
<evidence type="ECO:0000313" key="8">
    <source>
        <dbReference type="EMBL" id="KIP09484.1"/>
    </source>
</evidence>
<dbReference type="Pfam" id="PF01679">
    <property type="entry name" value="Pmp3"/>
    <property type="match status" value="1"/>
</dbReference>
<evidence type="ECO:0000256" key="2">
    <source>
        <dbReference type="ARBA" id="ARBA00009530"/>
    </source>
</evidence>
<evidence type="ECO:0008006" key="10">
    <source>
        <dbReference type="Google" id="ProtNLM"/>
    </source>
</evidence>
<reference evidence="8 9" key="1">
    <citation type="journal article" date="2014" name="PLoS Genet.">
        <title>Analysis of the Phlebiopsis gigantea genome, transcriptome and secretome provides insight into its pioneer colonization strategies of wood.</title>
        <authorList>
            <person name="Hori C."/>
            <person name="Ishida T."/>
            <person name="Igarashi K."/>
            <person name="Samejima M."/>
            <person name="Suzuki H."/>
            <person name="Master E."/>
            <person name="Ferreira P."/>
            <person name="Ruiz-Duenas F.J."/>
            <person name="Held B."/>
            <person name="Canessa P."/>
            <person name="Larrondo L.F."/>
            <person name="Schmoll M."/>
            <person name="Druzhinina I.S."/>
            <person name="Kubicek C.P."/>
            <person name="Gaskell J.A."/>
            <person name="Kersten P."/>
            <person name="St John F."/>
            <person name="Glasner J."/>
            <person name="Sabat G."/>
            <person name="Splinter BonDurant S."/>
            <person name="Syed K."/>
            <person name="Yadav J."/>
            <person name="Mgbeahuruike A.C."/>
            <person name="Kovalchuk A."/>
            <person name="Asiegbu F.O."/>
            <person name="Lackner G."/>
            <person name="Hoffmeister D."/>
            <person name="Rencoret J."/>
            <person name="Gutierrez A."/>
            <person name="Sun H."/>
            <person name="Lindquist E."/>
            <person name="Barry K."/>
            <person name="Riley R."/>
            <person name="Grigoriev I.V."/>
            <person name="Henrissat B."/>
            <person name="Kues U."/>
            <person name="Berka R.M."/>
            <person name="Martinez A.T."/>
            <person name="Covert S.F."/>
            <person name="Blanchette R.A."/>
            <person name="Cullen D."/>
        </authorList>
    </citation>
    <scope>NUCLEOTIDE SEQUENCE [LARGE SCALE GENOMIC DNA]</scope>
    <source>
        <strain evidence="8 9">11061_1 CR5-6</strain>
    </source>
</reference>
<evidence type="ECO:0000256" key="5">
    <source>
        <dbReference type="ARBA" id="ARBA00023136"/>
    </source>
</evidence>
<dbReference type="PANTHER" id="PTHR21659:SF112">
    <property type="entry name" value="PROTEIN SNA2-RELATED"/>
    <property type="match status" value="1"/>
</dbReference>
<proteinExistence type="inferred from homology"/>
<keyword evidence="3 7" id="KW-0812">Transmembrane</keyword>
<gene>
    <name evidence="8" type="ORF">PHLGIDRAFT_102677</name>
</gene>
<accession>A0A0C3NVR3</accession>
<evidence type="ECO:0000256" key="3">
    <source>
        <dbReference type="ARBA" id="ARBA00022692"/>
    </source>
</evidence>
<dbReference type="InterPro" id="IPR000612">
    <property type="entry name" value="PMP3"/>
</dbReference>
<evidence type="ECO:0000256" key="4">
    <source>
        <dbReference type="ARBA" id="ARBA00022989"/>
    </source>
</evidence>
<keyword evidence="4 7" id="KW-1133">Transmembrane helix</keyword>
<dbReference type="HOGENOM" id="CLU_049365_0_0_1"/>
<protein>
    <recommendedName>
        <fullName evidence="10">Stress response RCI peptide</fullName>
    </recommendedName>
</protein>
<feature type="transmembrane region" description="Helical" evidence="7">
    <location>
        <begin position="21"/>
        <end position="39"/>
    </location>
</feature>
<dbReference type="OrthoDB" id="2152119at2759"/>
<evidence type="ECO:0000313" key="9">
    <source>
        <dbReference type="Proteomes" id="UP000053257"/>
    </source>
</evidence>
<evidence type="ECO:0000256" key="6">
    <source>
        <dbReference type="SAM" id="MobiDB-lite"/>
    </source>
</evidence>
<dbReference type="Proteomes" id="UP000053257">
    <property type="component" value="Unassembled WGS sequence"/>
</dbReference>
<organism evidence="8 9">
    <name type="scientific">Phlebiopsis gigantea (strain 11061_1 CR5-6)</name>
    <name type="common">White-rot fungus</name>
    <name type="synonym">Peniophora gigantea</name>
    <dbReference type="NCBI Taxonomy" id="745531"/>
    <lineage>
        <taxon>Eukaryota</taxon>
        <taxon>Fungi</taxon>
        <taxon>Dikarya</taxon>
        <taxon>Basidiomycota</taxon>
        <taxon>Agaricomycotina</taxon>
        <taxon>Agaricomycetes</taxon>
        <taxon>Polyporales</taxon>
        <taxon>Phanerochaetaceae</taxon>
        <taxon>Phlebiopsis</taxon>
    </lineage>
</organism>
<dbReference type="EMBL" id="KN840465">
    <property type="protein sequence ID" value="KIP09484.1"/>
    <property type="molecule type" value="Genomic_DNA"/>
</dbReference>
<feature type="compositionally biased region" description="Polar residues" evidence="6">
    <location>
        <begin position="238"/>
        <end position="248"/>
    </location>
</feature>
<dbReference type="AlphaFoldDB" id="A0A0C3NVR3"/>
<evidence type="ECO:0000256" key="7">
    <source>
        <dbReference type="SAM" id="Phobius"/>
    </source>
</evidence>